<keyword evidence="2" id="KW-1185">Reference proteome</keyword>
<dbReference type="EMBL" id="JBHSMP010000020">
    <property type="protein sequence ID" value="MFC5430504.1"/>
    <property type="molecule type" value="Genomic_DNA"/>
</dbReference>
<dbReference type="Gene3D" id="3.40.190.10">
    <property type="entry name" value="Periplasmic binding protein-like II"/>
    <property type="match status" value="1"/>
</dbReference>
<comment type="caution">
    <text evidence="1">The sequence shown here is derived from an EMBL/GenBank/DDBJ whole genome shotgun (WGS) entry which is preliminary data.</text>
</comment>
<dbReference type="SUPFAM" id="SSF53850">
    <property type="entry name" value="Periplasmic binding protein-like II"/>
    <property type="match status" value="1"/>
</dbReference>
<name>A0ABW0JBQ1_9BURK</name>
<dbReference type="Proteomes" id="UP001596103">
    <property type="component" value="Unassembled WGS sequence"/>
</dbReference>
<reference evidence="2" key="1">
    <citation type="journal article" date="2019" name="Int. J. Syst. Evol. Microbiol.">
        <title>The Global Catalogue of Microorganisms (GCM) 10K type strain sequencing project: providing services to taxonomists for standard genome sequencing and annotation.</title>
        <authorList>
            <consortium name="The Broad Institute Genomics Platform"/>
            <consortium name="The Broad Institute Genome Sequencing Center for Infectious Disease"/>
            <person name="Wu L."/>
            <person name="Ma J."/>
        </authorList>
    </citation>
    <scope>NUCLEOTIDE SEQUENCE [LARGE SCALE GENOMIC DNA]</scope>
    <source>
        <strain evidence="2">CCUG 56042</strain>
    </source>
</reference>
<evidence type="ECO:0000313" key="2">
    <source>
        <dbReference type="Proteomes" id="UP001596103"/>
    </source>
</evidence>
<protein>
    <submittedName>
        <fullName evidence="1">Uncharacterized protein</fullName>
    </submittedName>
</protein>
<dbReference type="RefSeq" id="WP_377713006.1">
    <property type="nucleotide sequence ID" value="NZ_JBHSMP010000020.1"/>
</dbReference>
<proteinExistence type="predicted"/>
<sequence>MIGATYAIVRARPGDARHTEETPKFFNWALLHGQSSSEALDYSPLPIPVIAKIRSQWHSNAGNVVARAPVAGQ</sequence>
<evidence type="ECO:0000313" key="1">
    <source>
        <dbReference type="EMBL" id="MFC5430504.1"/>
    </source>
</evidence>
<accession>A0ABW0JBQ1</accession>
<gene>
    <name evidence="1" type="ORF">ACFPTO_17100</name>
</gene>
<organism evidence="1 2">
    <name type="scientific">Paraburkholderia denitrificans</name>
    <dbReference type="NCBI Taxonomy" id="694025"/>
    <lineage>
        <taxon>Bacteria</taxon>
        <taxon>Pseudomonadati</taxon>
        <taxon>Pseudomonadota</taxon>
        <taxon>Betaproteobacteria</taxon>
        <taxon>Burkholderiales</taxon>
        <taxon>Burkholderiaceae</taxon>
        <taxon>Paraburkholderia</taxon>
    </lineage>
</organism>